<dbReference type="InterPro" id="IPR013785">
    <property type="entry name" value="Aldolase_TIM"/>
</dbReference>
<dbReference type="GO" id="GO:0006397">
    <property type="term" value="P:mRNA processing"/>
    <property type="evidence" value="ECO:0007669"/>
    <property type="project" value="UniProtKB-KW"/>
</dbReference>
<evidence type="ECO:0000313" key="20">
    <source>
        <dbReference type="Proteomes" id="UP000193467"/>
    </source>
</evidence>
<dbReference type="GO" id="GO:0050660">
    <property type="term" value="F:flavin adenine dinucleotide binding"/>
    <property type="evidence" value="ECO:0007669"/>
    <property type="project" value="InterPro"/>
</dbReference>
<evidence type="ECO:0000256" key="9">
    <source>
        <dbReference type="ARBA" id="ARBA00038313"/>
    </source>
</evidence>
<comment type="cofactor">
    <cofactor evidence="1">
        <name>FMN</name>
        <dbReference type="ChEBI" id="CHEBI:58210"/>
    </cofactor>
</comment>
<dbReference type="GO" id="GO:0017150">
    <property type="term" value="F:tRNA dihydrouridine synthase activity"/>
    <property type="evidence" value="ECO:0007669"/>
    <property type="project" value="InterPro"/>
</dbReference>
<keyword evidence="5" id="KW-0819">tRNA processing</keyword>
<comment type="catalytic activity">
    <reaction evidence="16">
        <text>5,6-dihydrouridine(17) in tRNA + NADP(+) = uridine(17) in tRNA + NADPH + H(+)</text>
        <dbReference type="Rhea" id="RHEA:53368"/>
        <dbReference type="Rhea" id="RHEA-COMP:13541"/>
        <dbReference type="Rhea" id="RHEA-COMP:13542"/>
        <dbReference type="ChEBI" id="CHEBI:15378"/>
        <dbReference type="ChEBI" id="CHEBI:57783"/>
        <dbReference type="ChEBI" id="CHEBI:58349"/>
        <dbReference type="ChEBI" id="CHEBI:65315"/>
        <dbReference type="ChEBI" id="CHEBI:74443"/>
        <dbReference type="EC" id="1.3.1.88"/>
    </reaction>
    <physiologicalReaction direction="right-to-left" evidence="16">
        <dbReference type="Rhea" id="RHEA:53370"/>
    </physiologicalReaction>
</comment>
<evidence type="ECO:0000256" key="7">
    <source>
        <dbReference type="ARBA" id="ARBA00023002"/>
    </source>
</evidence>
<evidence type="ECO:0000256" key="11">
    <source>
        <dbReference type="ARBA" id="ARBA00047287"/>
    </source>
</evidence>
<evidence type="ECO:0000256" key="8">
    <source>
        <dbReference type="ARBA" id="ARBA00023027"/>
    </source>
</evidence>
<evidence type="ECO:0000256" key="1">
    <source>
        <dbReference type="ARBA" id="ARBA00001917"/>
    </source>
</evidence>
<gene>
    <name evidence="19" type="ORF">BCR35DRAFT_281685</name>
</gene>
<dbReference type="Proteomes" id="UP000193467">
    <property type="component" value="Unassembled WGS sequence"/>
</dbReference>
<evidence type="ECO:0000256" key="3">
    <source>
        <dbReference type="ARBA" id="ARBA00022643"/>
    </source>
</evidence>
<evidence type="ECO:0000256" key="17">
    <source>
        <dbReference type="SAM" id="MobiDB-lite"/>
    </source>
</evidence>
<comment type="catalytic activity">
    <reaction evidence="11">
        <text>5,6-dihydrouridine(17) in tRNA + NAD(+) = uridine(17) in tRNA + NADH + H(+)</text>
        <dbReference type="Rhea" id="RHEA:53372"/>
        <dbReference type="Rhea" id="RHEA-COMP:13541"/>
        <dbReference type="Rhea" id="RHEA-COMP:13542"/>
        <dbReference type="ChEBI" id="CHEBI:15378"/>
        <dbReference type="ChEBI" id="CHEBI:57540"/>
        <dbReference type="ChEBI" id="CHEBI:57945"/>
        <dbReference type="ChEBI" id="CHEBI:65315"/>
        <dbReference type="ChEBI" id="CHEBI:74443"/>
        <dbReference type="EC" id="1.3.1.88"/>
    </reaction>
    <physiologicalReaction direction="right-to-left" evidence="11">
        <dbReference type="Rhea" id="RHEA:53374"/>
    </physiologicalReaction>
</comment>
<evidence type="ECO:0000256" key="6">
    <source>
        <dbReference type="ARBA" id="ARBA00022857"/>
    </source>
</evidence>
<evidence type="ECO:0000256" key="4">
    <source>
        <dbReference type="ARBA" id="ARBA00022664"/>
    </source>
</evidence>
<dbReference type="EMBL" id="MCGR01000047">
    <property type="protein sequence ID" value="ORY73219.1"/>
    <property type="molecule type" value="Genomic_DNA"/>
</dbReference>
<comment type="catalytic activity">
    <reaction evidence="14">
        <text>5,6-dihydrouridine(16) in tRNA + NAD(+) = uridine(16) in tRNA + NADH + H(+)</text>
        <dbReference type="Rhea" id="RHEA:53380"/>
        <dbReference type="Rhea" id="RHEA-COMP:13543"/>
        <dbReference type="Rhea" id="RHEA-COMP:13544"/>
        <dbReference type="ChEBI" id="CHEBI:15378"/>
        <dbReference type="ChEBI" id="CHEBI:57540"/>
        <dbReference type="ChEBI" id="CHEBI:57945"/>
        <dbReference type="ChEBI" id="CHEBI:65315"/>
        <dbReference type="ChEBI" id="CHEBI:74443"/>
        <dbReference type="EC" id="1.3.1.88"/>
    </reaction>
    <physiologicalReaction direction="right-to-left" evidence="14">
        <dbReference type="Rhea" id="RHEA:53382"/>
    </physiologicalReaction>
</comment>
<reference evidence="19 20" key="1">
    <citation type="submission" date="2016-07" db="EMBL/GenBank/DDBJ databases">
        <title>Pervasive Adenine N6-methylation of Active Genes in Fungi.</title>
        <authorList>
            <consortium name="DOE Joint Genome Institute"/>
            <person name="Mondo S.J."/>
            <person name="Dannebaum R.O."/>
            <person name="Kuo R.C."/>
            <person name="Labutti K."/>
            <person name="Haridas S."/>
            <person name="Kuo A."/>
            <person name="Salamov A."/>
            <person name="Ahrendt S.R."/>
            <person name="Lipzen A."/>
            <person name="Sullivan W."/>
            <person name="Andreopoulos W.B."/>
            <person name="Clum A."/>
            <person name="Lindquist E."/>
            <person name="Daum C."/>
            <person name="Ramamoorthy G.K."/>
            <person name="Gryganskyi A."/>
            <person name="Culley D."/>
            <person name="Magnuson J.K."/>
            <person name="James T.Y."/>
            <person name="O'Malley M.A."/>
            <person name="Stajich J.E."/>
            <person name="Spatafora J.W."/>
            <person name="Visel A."/>
            <person name="Grigoriev I.V."/>
        </authorList>
    </citation>
    <scope>NUCLEOTIDE SEQUENCE [LARGE SCALE GENOMIC DNA]</scope>
    <source>
        <strain evidence="19 20">62-1032</strain>
    </source>
</reference>
<keyword evidence="20" id="KW-1185">Reference proteome</keyword>
<feature type="domain" description="DUS-like FMN-binding" evidence="18">
    <location>
        <begin position="49"/>
        <end position="284"/>
    </location>
</feature>
<accession>A0A1Y2ENV8</accession>
<comment type="catalytic activity">
    <reaction evidence="12">
        <text>5,6-dihydrouridine(16) in tRNA + NADP(+) = uridine(16) in tRNA + NADPH + H(+)</text>
        <dbReference type="Rhea" id="RHEA:53376"/>
        <dbReference type="Rhea" id="RHEA-COMP:13543"/>
        <dbReference type="Rhea" id="RHEA-COMP:13544"/>
        <dbReference type="ChEBI" id="CHEBI:15378"/>
        <dbReference type="ChEBI" id="CHEBI:57783"/>
        <dbReference type="ChEBI" id="CHEBI:58349"/>
        <dbReference type="ChEBI" id="CHEBI:65315"/>
        <dbReference type="ChEBI" id="CHEBI:74443"/>
        <dbReference type="EC" id="1.3.1.88"/>
    </reaction>
    <physiologicalReaction direction="right-to-left" evidence="12">
        <dbReference type="Rhea" id="RHEA:53378"/>
    </physiologicalReaction>
</comment>
<keyword evidence="8" id="KW-0520">NAD</keyword>
<evidence type="ECO:0000256" key="12">
    <source>
        <dbReference type="ARBA" id="ARBA00047652"/>
    </source>
</evidence>
<dbReference type="STRING" id="106004.A0A1Y2ENV8"/>
<dbReference type="PANTHER" id="PTHR11082:SF5">
    <property type="entry name" value="TRNA-DIHYDROURIDINE(16_17) SYNTHASE [NAD(P)(+)]-LIKE"/>
    <property type="match status" value="1"/>
</dbReference>
<comment type="catalytic activity">
    <reaction evidence="13">
        <text>a 5,6-dihydrouridine in mRNA + NAD(+) = a uridine in mRNA + NADH + H(+)</text>
        <dbReference type="Rhea" id="RHEA:69851"/>
        <dbReference type="Rhea" id="RHEA-COMP:14658"/>
        <dbReference type="Rhea" id="RHEA-COMP:17789"/>
        <dbReference type="ChEBI" id="CHEBI:15378"/>
        <dbReference type="ChEBI" id="CHEBI:57540"/>
        <dbReference type="ChEBI" id="CHEBI:57945"/>
        <dbReference type="ChEBI" id="CHEBI:65315"/>
        <dbReference type="ChEBI" id="CHEBI:74443"/>
    </reaction>
    <physiologicalReaction direction="right-to-left" evidence="13">
        <dbReference type="Rhea" id="RHEA:69853"/>
    </physiologicalReaction>
</comment>
<keyword evidence="2" id="KW-0285">Flavoprotein</keyword>
<dbReference type="OrthoDB" id="2533559at2759"/>
<sequence length="473" mass="52039">MAASVPSQPAPPPVASTSAIQLEPQPVSEHQKLEGHEFWDSIGRPKYVVAPMVDQSELAWRVLSRLHGATLAYTPMFHAGLFGSASHPRYAEEQFDTSPESLEGVAPYDRPLVVQFCANDKDLWLAAAKKVVGRCDAVDLNLGCPQGIAKKGRYGAFLMEEWDLIRSMISHLHTHLTIPVIAKLRVFPTLDRTLAYASHVFSSGAQLVTIHGRVREAKGRLAGFASWPKIKAVSELLGERVPVLANGGVPSAEEVEDCMEQTGTVGVMSAEGNLYNPMIFSPSNAAGGREYRLCLPADMQAALDACDAQLVGEWDRDNAAYAPSTWLASQYLAIVRTLPSTQTSPSAIKAHLFKLFRPIWATQRHLDTREMLGKAGGGRQVPYLERVQQYQDFVDEMYKKVQADLADGSLPPNSHRPLTHEEVVRDFAGVIPYSHAQPYMRVMSAEPVAEVQEDKESAKRAREEEETEVVGKA</sequence>
<evidence type="ECO:0000256" key="2">
    <source>
        <dbReference type="ARBA" id="ARBA00022630"/>
    </source>
</evidence>
<evidence type="ECO:0000256" key="14">
    <source>
        <dbReference type="ARBA" id="ARBA00048934"/>
    </source>
</evidence>
<evidence type="ECO:0000259" key="18">
    <source>
        <dbReference type="Pfam" id="PF01207"/>
    </source>
</evidence>
<evidence type="ECO:0000256" key="5">
    <source>
        <dbReference type="ARBA" id="ARBA00022694"/>
    </source>
</evidence>
<dbReference type="PANTHER" id="PTHR11082">
    <property type="entry name" value="TRNA-DIHYDROURIDINE SYNTHASE"/>
    <property type="match status" value="1"/>
</dbReference>
<dbReference type="AlphaFoldDB" id="A0A1Y2ENV8"/>
<keyword evidence="6" id="KW-0521">NADP</keyword>
<name>A0A1Y2ENV8_9BASI</name>
<dbReference type="PROSITE" id="PS01136">
    <property type="entry name" value="UPF0034"/>
    <property type="match status" value="1"/>
</dbReference>
<keyword evidence="7" id="KW-0560">Oxidoreductase</keyword>
<dbReference type="EC" id="1.3.1.88" evidence="10"/>
<dbReference type="InParanoid" id="A0A1Y2ENV8"/>
<dbReference type="InterPro" id="IPR035587">
    <property type="entry name" value="DUS-like_FMN-bd"/>
</dbReference>
<dbReference type="SUPFAM" id="SSF51395">
    <property type="entry name" value="FMN-linked oxidoreductases"/>
    <property type="match status" value="1"/>
</dbReference>
<evidence type="ECO:0000256" key="16">
    <source>
        <dbReference type="ARBA" id="ARBA00049467"/>
    </source>
</evidence>
<evidence type="ECO:0000256" key="10">
    <source>
        <dbReference type="ARBA" id="ARBA00038890"/>
    </source>
</evidence>
<organism evidence="19 20">
    <name type="scientific">Leucosporidium creatinivorum</name>
    <dbReference type="NCBI Taxonomy" id="106004"/>
    <lineage>
        <taxon>Eukaryota</taxon>
        <taxon>Fungi</taxon>
        <taxon>Dikarya</taxon>
        <taxon>Basidiomycota</taxon>
        <taxon>Pucciniomycotina</taxon>
        <taxon>Microbotryomycetes</taxon>
        <taxon>Leucosporidiales</taxon>
        <taxon>Leucosporidium</taxon>
    </lineage>
</organism>
<dbReference type="CDD" id="cd02801">
    <property type="entry name" value="DUS_like_FMN"/>
    <property type="match status" value="1"/>
</dbReference>
<keyword evidence="4" id="KW-0507">mRNA processing</keyword>
<evidence type="ECO:0000256" key="15">
    <source>
        <dbReference type="ARBA" id="ARBA00049447"/>
    </source>
</evidence>
<dbReference type="Gene3D" id="3.20.20.70">
    <property type="entry name" value="Aldolase class I"/>
    <property type="match status" value="1"/>
</dbReference>
<proteinExistence type="inferred from homology"/>
<dbReference type="FunCoup" id="A0A1Y2ENV8">
    <property type="interactions" value="327"/>
</dbReference>
<dbReference type="InterPro" id="IPR018517">
    <property type="entry name" value="tRNA_hU_synthase_CS"/>
</dbReference>
<feature type="compositionally biased region" description="Basic and acidic residues" evidence="17">
    <location>
        <begin position="452"/>
        <end position="473"/>
    </location>
</feature>
<evidence type="ECO:0000256" key="13">
    <source>
        <dbReference type="ARBA" id="ARBA00048342"/>
    </source>
</evidence>
<keyword evidence="3" id="KW-0288">FMN</keyword>
<comment type="caution">
    <text evidence="19">The sequence shown here is derived from an EMBL/GenBank/DDBJ whole genome shotgun (WGS) entry which is preliminary data.</text>
</comment>
<feature type="region of interest" description="Disordered" evidence="17">
    <location>
        <begin position="447"/>
        <end position="473"/>
    </location>
</feature>
<comment type="catalytic activity">
    <reaction evidence="15">
        <text>a 5,6-dihydrouridine in mRNA + NADP(+) = a uridine in mRNA + NADPH + H(+)</text>
        <dbReference type="Rhea" id="RHEA:69855"/>
        <dbReference type="Rhea" id="RHEA-COMP:14658"/>
        <dbReference type="Rhea" id="RHEA-COMP:17789"/>
        <dbReference type="ChEBI" id="CHEBI:15378"/>
        <dbReference type="ChEBI" id="CHEBI:57783"/>
        <dbReference type="ChEBI" id="CHEBI:58349"/>
        <dbReference type="ChEBI" id="CHEBI:65315"/>
        <dbReference type="ChEBI" id="CHEBI:74443"/>
    </reaction>
    <physiologicalReaction direction="right-to-left" evidence="15">
        <dbReference type="Rhea" id="RHEA:69857"/>
    </physiologicalReaction>
</comment>
<evidence type="ECO:0000313" key="19">
    <source>
        <dbReference type="EMBL" id="ORY73219.1"/>
    </source>
</evidence>
<comment type="similarity">
    <text evidence="9">Belongs to the Dus family. Dus1 subfamily.</text>
</comment>
<dbReference type="Pfam" id="PF01207">
    <property type="entry name" value="Dus"/>
    <property type="match status" value="1"/>
</dbReference>
<protein>
    <recommendedName>
        <fullName evidence="10">tRNA-dihydrouridine(16/17) synthase [NAD(P)(+)]</fullName>
        <ecNumber evidence="10">1.3.1.88</ecNumber>
    </recommendedName>
</protein>